<comment type="subunit">
    <text evidence="13">Homodimer.</text>
</comment>
<comment type="caution">
    <text evidence="16">The sequence shown here is derived from an EMBL/GenBank/DDBJ whole genome shotgun (WGS) entry which is preliminary data.</text>
</comment>
<dbReference type="Gene3D" id="3.40.47.10">
    <property type="match status" value="1"/>
</dbReference>
<dbReference type="EMBL" id="DROK01000210">
    <property type="protein sequence ID" value="HHI97620.1"/>
    <property type="molecule type" value="Genomic_DNA"/>
</dbReference>
<reference evidence="16" key="1">
    <citation type="journal article" date="2020" name="mSystems">
        <title>Genome- and Community-Level Interaction Insights into Carbon Utilization and Element Cycling Functions of Hydrothermarchaeota in Hydrothermal Sediment.</title>
        <authorList>
            <person name="Zhou Z."/>
            <person name="Liu Y."/>
            <person name="Xu W."/>
            <person name="Pan J."/>
            <person name="Luo Z.H."/>
            <person name="Li M."/>
        </authorList>
    </citation>
    <scope>NUCLEOTIDE SEQUENCE [LARGE SCALE GENOMIC DNA]</scope>
    <source>
        <strain evidence="16">HyVt-533</strain>
    </source>
</reference>
<comment type="pathway">
    <text evidence="1 13">Lipid metabolism; fatty acid biosynthesis.</text>
</comment>
<dbReference type="HAMAP" id="MF_01815">
    <property type="entry name" value="FabH"/>
    <property type="match status" value="1"/>
</dbReference>
<evidence type="ECO:0000256" key="13">
    <source>
        <dbReference type="HAMAP-Rule" id="MF_01815"/>
    </source>
</evidence>
<keyword evidence="5 13" id="KW-0444">Lipid biosynthesis</keyword>
<name>A0A7V5U2X8_9BACT</name>
<dbReference type="GO" id="GO:0004315">
    <property type="term" value="F:3-oxoacyl-[acyl-carrier-protein] synthase activity"/>
    <property type="evidence" value="ECO:0007669"/>
    <property type="project" value="InterPro"/>
</dbReference>
<dbReference type="GO" id="GO:0006633">
    <property type="term" value="P:fatty acid biosynthetic process"/>
    <property type="evidence" value="ECO:0007669"/>
    <property type="project" value="UniProtKB-UniRule"/>
</dbReference>
<keyword evidence="11 13" id="KW-0012">Acyltransferase</keyword>
<evidence type="ECO:0000256" key="11">
    <source>
        <dbReference type="ARBA" id="ARBA00023315"/>
    </source>
</evidence>
<accession>A0A7V5U2X8</accession>
<dbReference type="InterPro" id="IPR013747">
    <property type="entry name" value="ACP_syn_III_C"/>
</dbReference>
<sequence length="328" mass="35450">MKAGAIIIGLGAALPSRRVTNRDLEKIVDTSDEWIVQRTGIRERRLVGPGESNSKLAVRAAQKALAEARVSPKELDLIIVGTLTPDYLMPSVAVLVQKELGAEKAGAFDLSATCSGFIYGLAVADQFLRVDPKRKILVIGSEVLSNKVNWEDRTTCVLFGDGAGAAVLTGSPDGHRGVLSTHLHADGSLWHLLTLKGCGSLYPPCGNELPREEYFIRMQGREVFKNAVRAMETVALEALETNGLSPQDLDLVVPHQANIRIIEYLRERLGLPKEKVFVNLDKYGNTSAASIPIALTEAAAEGRLKPGNLVLMVAFGGGFTWASALVRW</sequence>
<protein>
    <recommendedName>
        <fullName evidence="3 13">Beta-ketoacyl-[acyl-carrier-protein] synthase III</fullName>
        <shortName evidence="13">Beta-ketoacyl-ACP synthase III</shortName>
        <shortName evidence="13">KAS III</shortName>
        <ecNumber evidence="3 13">2.3.1.180</ecNumber>
    </recommendedName>
    <alternativeName>
        <fullName evidence="13">3-oxoacyl-[acyl-carrier-protein] synthase 3</fullName>
    </alternativeName>
    <alternativeName>
        <fullName evidence="13">3-oxoacyl-[acyl-carrier-protein] synthase III</fullName>
    </alternativeName>
</protein>
<comment type="function">
    <text evidence="13">Catalyzes the condensation reaction of fatty acid synthesis by the addition to an acyl acceptor of two carbons from malonyl-ACP. Catalyzes the first condensation reaction which initiates fatty acid synthesis and may therefore play a role in governing the total rate of fatty acid production. Possesses both acetoacetyl-ACP synthase and acetyl transacylase activities. Its substrate specificity determines the biosynthesis of branched-chain and/or straight-chain of fatty acids.</text>
</comment>
<dbReference type="PANTHER" id="PTHR34069">
    <property type="entry name" value="3-OXOACYL-[ACYL-CARRIER-PROTEIN] SYNTHASE 3"/>
    <property type="match status" value="1"/>
</dbReference>
<organism evidence="16">
    <name type="scientific">Thermodesulfatator atlanticus</name>
    <dbReference type="NCBI Taxonomy" id="501497"/>
    <lineage>
        <taxon>Bacteria</taxon>
        <taxon>Pseudomonadati</taxon>
        <taxon>Thermodesulfobacteriota</taxon>
        <taxon>Thermodesulfobacteria</taxon>
        <taxon>Thermodesulfobacteriales</taxon>
        <taxon>Thermodesulfatatoraceae</taxon>
        <taxon>Thermodesulfatator</taxon>
    </lineage>
</organism>
<keyword evidence="9 13" id="KW-0275">Fatty acid biosynthesis</keyword>
<evidence type="ECO:0000256" key="5">
    <source>
        <dbReference type="ARBA" id="ARBA00022516"/>
    </source>
</evidence>
<keyword evidence="10 13" id="KW-0511">Multifunctional enzyme</keyword>
<evidence type="ECO:0000256" key="6">
    <source>
        <dbReference type="ARBA" id="ARBA00022679"/>
    </source>
</evidence>
<comment type="similarity">
    <text evidence="2 13">Belongs to the thiolase-like superfamily. FabH family.</text>
</comment>
<feature type="active site" evidence="13">
    <location>
        <position position="285"/>
    </location>
</feature>
<evidence type="ECO:0000256" key="12">
    <source>
        <dbReference type="ARBA" id="ARBA00051096"/>
    </source>
</evidence>
<evidence type="ECO:0000259" key="15">
    <source>
        <dbReference type="Pfam" id="PF08545"/>
    </source>
</evidence>
<evidence type="ECO:0000259" key="14">
    <source>
        <dbReference type="Pfam" id="PF08541"/>
    </source>
</evidence>
<dbReference type="PANTHER" id="PTHR34069:SF2">
    <property type="entry name" value="BETA-KETOACYL-[ACYL-CARRIER-PROTEIN] SYNTHASE III"/>
    <property type="match status" value="1"/>
</dbReference>
<dbReference type="NCBIfam" id="TIGR00747">
    <property type="entry name" value="fabH"/>
    <property type="match status" value="1"/>
</dbReference>
<dbReference type="SUPFAM" id="SSF53901">
    <property type="entry name" value="Thiolase-like"/>
    <property type="match status" value="1"/>
</dbReference>
<dbReference type="Proteomes" id="UP000886101">
    <property type="component" value="Unassembled WGS sequence"/>
</dbReference>
<dbReference type="GO" id="GO:0044550">
    <property type="term" value="P:secondary metabolite biosynthetic process"/>
    <property type="evidence" value="ECO:0007669"/>
    <property type="project" value="TreeGrafter"/>
</dbReference>
<keyword evidence="8 13" id="KW-0443">Lipid metabolism</keyword>
<proteinExistence type="inferred from homology"/>
<dbReference type="InterPro" id="IPR004655">
    <property type="entry name" value="FabH"/>
</dbReference>
<keyword evidence="4 13" id="KW-0963">Cytoplasm</keyword>
<evidence type="ECO:0000256" key="1">
    <source>
        <dbReference type="ARBA" id="ARBA00005194"/>
    </source>
</evidence>
<comment type="catalytic activity">
    <reaction evidence="12">
        <text>malonyl-[ACP] + acetyl-CoA + H(+) = 3-oxobutanoyl-[ACP] + CO2 + CoA</text>
        <dbReference type="Rhea" id="RHEA:12080"/>
        <dbReference type="Rhea" id="RHEA-COMP:9623"/>
        <dbReference type="Rhea" id="RHEA-COMP:9625"/>
        <dbReference type="ChEBI" id="CHEBI:15378"/>
        <dbReference type="ChEBI" id="CHEBI:16526"/>
        <dbReference type="ChEBI" id="CHEBI:57287"/>
        <dbReference type="ChEBI" id="CHEBI:57288"/>
        <dbReference type="ChEBI" id="CHEBI:78449"/>
        <dbReference type="ChEBI" id="CHEBI:78450"/>
        <dbReference type="EC" id="2.3.1.180"/>
    </reaction>
    <physiologicalReaction direction="left-to-right" evidence="12">
        <dbReference type="Rhea" id="RHEA:12081"/>
    </physiologicalReaction>
</comment>
<dbReference type="Pfam" id="PF08545">
    <property type="entry name" value="ACP_syn_III"/>
    <property type="match status" value="1"/>
</dbReference>
<gene>
    <name evidence="13" type="primary">fabH</name>
    <name evidence="16" type="ORF">ENJ96_07180</name>
</gene>
<comment type="domain">
    <text evidence="13">The last Arg residue of the ACP-binding site is essential for the weak association between ACP/AcpP and FabH.</text>
</comment>
<evidence type="ECO:0000256" key="8">
    <source>
        <dbReference type="ARBA" id="ARBA00023098"/>
    </source>
</evidence>
<evidence type="ECO:0000256" key="3">
    <source>
        <dbReference type="ARBA" id="ARBA00012333"/>
    </source>
</evidence>
<evidence type="ECO:0000313" key="16">
    <source>
        <dbReference type="EMBL" id="HHI97620.1"/>
    </source>
</evidence>
<feature type="domain" description="Beta-ketoacyl-[acyl-carrier-protein] synthase III N-terminal" evidence="15">
    <location>
        <begin position="108"/>
        <end position="187"/>
    </location>
</feature>
<dbReference type="GO" id="GO:0005737">
    <property type="term" value="C:cytoplasm"/>
    <property type="evidence" value="ECO:0007669"/>
    <property type="project" value="UniProtKB-SubCell"/>
</dbReference>
<dbReference type="CDD" id="cd00830">
    <property type="entry name" value="KAS_III"/>
    <property type="match status" value="1"/>
</dbReference>
<feature type="region of interest" description="ACP-binding" evidence="13">
    <location>
        <begin position="256"/>
        <end position="260"/>
    </location>
</feature>
<keyword evidence="6 13" id="KW-0808">Transferase</keyword>
<feature type="active site" evidence="13">
    <location>
        <position position="255"/>
    </location>
</feature>
<comment type="subcellular location">
    <subcellularLocation>
        <location evidence="13">Cytoplasm</location>
    </subcellularLocation>
</comment>
<dbReference type="EC" id="2.3.1.180" evidence="3 13"/>
<dbReference type="InterPro" id="IPR013751">
    <property type="entry name" value="ACP_syn_III_N"/>
</dbReference>
<feature type="domain" description="Beta-ketoacyl-[acyl-carrier-protein] synthase III C-terminal" evidence="14">
    <location>
        <begin position="239"/>
        <end position="328"/>
    </location>
</feature>
<evidence type="ECO:0000256" key="2">
    <source>
        <dbReference type="ARBA" id="ARBA00008642"/>
    </source>
</evidence>
<evidence type="ECO:0000256" key="10">
    <source>
        <dbReference type="ARBA" id="ARBA00023268"/>
    </source>
</evidence>
<keyword evidence="7 13" id="KW-0276">Fatty acid metabolism</keyword>
<feature type="active site" evidence="13">
    <location>
        <position position="114"/>
    </location>
</feature>
<dbReference type="GO" id="GO:0033818">
    <property type="term" value="F:beta-ketoacyl-acyl-carrier-protein synthase III activity"/>
    <property type="evidence" value="ECO:0007669"/>
    <property type="project" value="UniProtKB-UniRule"/>
</dbReference>
<evidence type="ECO:0000256" key="7">
    <source>
        <dbReference type="ARBA" id="ARBA00022832"/>
    </source>
</evidence>
<evidence type="ECO:0000256" key="4">
    <source>
        <dbReference type="ARBA" id="ARBA00022490"/>
    </source>
</evidence>
<dbReference type="UniPathway" id="UPA00094"/>
<dbReference type="InterPro" id="IPR016039">
    <property type="entry name" value="Thiolase-like"/>
</dbReference>
<dbReference type="Pfam" id="PF08541">
    <property type="entry name" value="ACP_syn_III_C"/>
    <property type="match status" value="1"/>
</dbReference>
<dbReference type="NCBIfam" id="NF006829">
    <property type="entry name" value="PRK09352.1"/>
    <property type="match status" value="1"/>
</dbReference>
<dbReference type="AlphaFoldDB" id="A0A7V5U2X8"/>
<dbReference type="FunFam" id="3.40.47.10:FF:000004">
    <property type="entry name" value="3-oxoacyl-[acyl-carrier-protein] synthase 3"/>
    <property type="match status" value="1"/>
</dbReference>
<evidence type="ECO:0000256" key="9">
    <source>
        <dbReference type="ARBA" id="ARBA00023160"/>
    </source>
</evidence>